<dbReference type="GO" id="GO:0030170">
    <property type="term" value="F:pyridoxal phosphate binding"/>
    <property type="evidence" value="ECO:0007669"/>
    <property type="project" value="InterPro"/>
</dbReference>
<gene>
    <name evidence="17" type="ORF">SAMN00768000_3292</name>
</gene>
<sequence length="451" mass="49312">MATATKYIELKTEIPGPRSQSVLARIDKATPRATSVYAPLVIDKAHGSLLTDIDGNTFIDLTGGVGVLNVGHTHDKVRQALHEQVDRFLHTDFTVVPYESYVRLAERLNAKFPGGGPATTVFFNSGAEAVENAIKIARAYTKRKGIIAFERAFHGRTLMAMTLTSKVHPYKAGMGPFAPEVYRVPFPYPYRCPYAQGSLQHECDETCYQAIEQALMLQVAPEDVAAVIVEPVQGEGGFVVPPKSFLPWLRAFTERHGILLIVDEVQTGFGRTGKFFATEYANIRPDLLTMAKSIADGVPLSGVMGRAEVMDGPGDSQIGGTYVGNPLATAAGNAVLDIFEEEDLLSQAEKQGEYLMTRLSAMQKKYPVIGDVRGLGAMVAIELVKDPQTKEPYSDLTARILNYALHHGVIMLKAGIYGNVIRFLAPLNTPLDMLEEALNILEKAFEEEGQH</sequence>
<evidence type="ECO:0000256" key="13">
    <source>
        <dbReference type="ARBA" id="ARBA00031787"/>
    </source>
</evidence>
<evidence type="ECO:0000256" key="12">
    <source>
        <dbReference type="ARBA" id="ARBA00030857"/>
    </source>
</evidence>
<reference evidence="18" key="1">
    <citation type="submission" date="2017-04" db="EMBL/GenBank/DDBJ databases">
        <authorList>
            <person name="Varghese N."/>
            <person name="Submissions S."/>
        </authorList>
    </citation>
    <scope>NUCLEOTIDE SEQUENCE [LARGE SCALE GENOMIC DNA]</scope>
    <source>
        <strain evidence="18">DSM 9293</strain>
    </source>
</reference>
<protein>
    <recommendedName>
        <fullName evidence="12">(S)-3-amino-2-methylpropionate transaminase</fullName>
        <ecNumber evidence="6">2.6.1.19</ecNumber>
        <ecNumber evidence="5">2.6.1.22</ecNumber>
    </recommendedName>
    <alternativeName>
        <fullName evidence="13">GABA aminotransferase</fullName>
    </alternativeName>
    <alternativeName>
        <fullName evidence="11">Gamma-amino-N-butyrate transaminase</fullName>
    </alternativeName>
    <alternativeName>
        <fullName evidence="15">Glutamate:succinic semialdehyde transaminase</fullName>
    </alternativeName>
    <alternativeName>
        <fullName evidence="10">L-AIBAT</fullName>
    </alternativeName>
</protein>
<evidence type="ECO:0000256" key="10">
    <source>
        <dbReference type="ARBA" id="ARBA00029760"/>
    </source>
</evidence>
<comment type="similarity">
    <text evidence="4 16">Belongs to the class-III pyridoxal-phosphate-dependent aminotransferase family.</text>
</comment>
<dbReference type="PIRSF" id="PIRSF000521">
    <property type="entry name" value="Transaminase_4ab_Lys_Orn"/>
    <property type="match status" value="1"/>
</dbReference>
<dbReference type="FunFam" id="3.40.640.10:FF:000013">
    <property type="entry name" value="4-aminobutyrate aminotransferase"/>
    <property type="match status" value="1"/>
</dbReference>
<evidence type="ECO:0000256" key="7">
    <source>
        <dbReference type="ARBA" id="ARBA00022576"/>
    </source>
</evidence>
<comment type="pathway">
    <text evidence="3">Amino-acid degradation; 4-aminobutanoate degradation.</text>
</comment>
<dbReference type="Gene3D" id="3.90.1150.10">
    <property type="entry name" value="Aspartate Aminotransferase, domain 1"/>
    <property type="match status" value="1"/>
</dbReference>
<accession>A0A1W1WLZ7</accession>
<dbReference type="EC" id="2.6.1.22" evidence="5"/>
<keyword evidence="9 16" id="KW-0663">Pyridoxal phosphate</keyword>
<keyword evidence="7 17" id="KW-0032">Aminotransferase</keyword>
<dbReference type="InterPro" id="IPR049704">
    <property type="entry name" value="Aminotrans_3_PPA_site"/>
</dbReference>
<dbReference type="InterPro" id="IPR050103">
    <property type="entry name" value="Class-III_PLP-dep_AT"/>
</dbReference>
<comment type="catalytic activity">
    <reaction evidence="14">
        <text>4-aminobutanoate + 2-oxoglutarate = succinate semialdehyde + L-glutamate</text>
        <dbReference type="Rhea" id="RHEA:23352"/>
        <dbReference type="ChEBI" id="CHEBI:16810"/>
        <dbReference type="ChEBI" id="CHEBI:29985"/>
        <dbReference type="ChEBI" id="CHEBI:57706"/>
        <dbReference type="ChEBI" id="CHEBI:59888"/>
        <dbReference type="EC" id="2.6.1.19"/>
    </reaction>
</comment>
<organism evidence="17 18">
    <name type="scientific">Sulfobacillus thermosulfidooxidans (strain DSM 9293 / VKM B-1269 / AT-1)</name>
    <dbReference type="NCBI Taxonomy" id="929705"/>
    <lineage>
        <taxon>Bacteria</taxon>
        <taxon>Bacillati</taxon>
        <taxon>Bacillota</taxon>
        <taxon>Clostridia</taxon>
        <taxon>Eubacteriales</taxon>
        <taxon>Clostridiales Family XVII. Incertae Sedis</taxon>
        <taxon>Sulfobacillus</taxon>
    </lineage>
</organism>
<dbReference type="InterPro" id="IPR015424">
    <property type="entry name" value="PyrdxlP-dep_Trfase"/>
</dbReference>
<evidence type="ECO:0000256" key="8">
    <source>
        <dbReference type="ARBA" id="ARBA00022679"/>
    </source>
</evidence>
<evidence type="ECO:0000256" key="15">
    <source>
        <dbReference type="ARBA" id="ARBA00050054"/>
    </source>
</evidence>
<dbReference type="OrthoDB" id="9801052at2"/>
<evidence type="ECO:0000256" key="3">
    <source>
        <dbReference type="ARBA" id="ARBA00005176"/>
    </source>
</evidence>
<dbReference type="Gene3D" id="3.40.640.10">
    <property type="entry name" value="Type I PLP-dependent aspartate aminotransferase-like (Major domain)"/>
    <property type="match status" value="1"/>
</dbReference>
<evidence type="ECO:0000313" key="17">
    <source>
        <dbReference type="EMBL" id="SMC07255.1"/>
    </source>
</evidence>
<keyword evidence="8 17" id="KW-0808">Transferase</keyword>
<evidence type="ECO:0000256" key="2">
    <source>
        <dbReference type="ARBA" id="ARBA00001933"/>
    </source>
</evidence>
<dbReference type="Pfam" id="PF00202">
    <property type="entry name" value="Aminotran_3"/>
    <property type="match status" value="1"/>
</dbReference>
<evidence type="ECO:0000256" key="11">
    <source>
        <dbReference type="ARBA" id="ARBA00030204"/>
    </source>
</evidence>
<dbReference type="InterPro" id="IPR015422">
    <property type="entry name" value="PyrdxlP-dep_Trfase_small"/>
</dbReference>
<evidence type="ECO:0000256" key="16">
    <source>
        <dbReference type="RuleBase" id="RU003560"/>
    </source>
</evidence>
<evidence type="ECO:0000313" key="18">
    <source>
        <dbReference type="Proteomes" id="UP000192660"/>
    </source>
</evidence>
<dbReference type="GO" id="GO:0042802">
    <property type="term" value="F:identical protein binding"/>
    <property type="evidence" value="ECO:0007669"/>
    <property type="project" value="TreeGrafter"/>
</dbReference>
<dbReference type="STRING" id="28034.BFX07_06800"/>
<evidence type="ECO:0000256" key="9">
    <source>
        <dbReference type="ARBA" id="ARBA00022898"/>
    </source>
</evidence>
<dbReference type="InterPro" id="IPR005814">
    <property type="entry name" value="Aminotrans_3"/>
</dbReference>
<evidence type="ECO:0000256" key="4">
    <source>
        <dbReference type="ARBA" id="ARBA00008954"/>
    </source>
</evidence>
<dbReference type="NCBIfam" id="TIGR00700">
    <property type="entry name" value="GABAtrnsam"/>
    <property type="match status" value="1"/>
</dbReference>
<dbReference type="EC" id="2.6.1.19" evidence="6"/>
<dbReference type="EMBL" id="FWWY01000001">
    <property type="protein sequence ID" value="SMC07255.1"/>
    <property type="molecule type" value="Genomic_DNA"/>
</dbReference>
<dbReference type="GO" id="GO:0009448">
    <property type="term" value="P:gamma-aminobutyric acid metabolic process"/>
    <property type="evidence" value="ECO:0007669"/>
    <property type="project" value="InterPro"/>
</dbReference>
<evidence type="ECO:0000256" key="5">
    <source>
        <dbReference type="ARBA" id="ARBA00012876"/>
    </source>
</evidence>
<dbReference type="GO" id="GO:0047298">
    <property type="term" value="F:(S)-3-amino-2-methylpropionate transaminase activity"/>
    <property type="evidence" value="ECO:0007669"/>
    <property type="project" value="UniProtKB-EC"/>
</dbReference>
<proteinExistence type="inferred from homology"/>
<keyword evidence="18" id="KW-1185">Reference proteome</keyword>
<name>A0A1W1WLZ7_SULTA</name>
<dbReference type="PANTHER" id="PTHR11986">
    <property type="entry name" value="AMINOTRANSFERASE CLASS III"/>
    <property type="match status" value="1"/>
</dbReference>
<dbReference type="SUPFAM" id="SSF53383">
    <property type="entry name" value="PLP-dependent transferases"/>
    <property type="match status" value="1"/>
</dbReference>
<dbReference type="RefSeq" id="WP_020374783.1">
    <property type="nucleotide sequence ID" value="NZ_FWWY01000001.1"/>
</dbReference>
<dbReference type="Proteomes" id="UP000192660">
    <property type="component" value="Unassembled WGS sequence"/>
</dbReference>
<evidence type="ECO:0000256" key="14">
    <source>
        <dbReference type="ARBA" id="ARBA00048021"/>
    </source>
</evidence>
<dbReference type="GO" id="GO:0034386">
    <property type="term" value="F:4-aminobutyrate:2-oxoglutarate transaminase activity"/>
    <property type="evidence" value="ECO:0007669"/>
    <property type="project" value="UniProtKB-EC"/>
</dbReference>
<comment type="catalytic activity">
    <reaction evidence="1">
        <text>(S)-3-amino-2-methylpropanoate + 2-oxoglutarate = 2-methyl-3-oxopropanoate + L-glutamate</text>
        <dbReference type="Rhea" id="RHEA:13993"/>
        <dbReference type="ChEBI" id="CHEBI:16810"/>
        <dbReference type="ChEBI" id="CHEBI:29985"/>
        <dbReference type="ChEBI" id="CHEBI:57700"/>
        <dbReference type="ChEBI" id="CHEBI:58655"/>
        <dbReference type="EC" id="2.6.1.22"/>
    </reaction>
</comment>
<dbReference type="PROSITE" id="PS00600">
    <property type="entry name" value="AA_TRANSFER_CLASS_3"/>
    <property type="match status" value="1"/>
</dbReference>
<dbReference type="CDD" id="cd00610">
    <property type="entry name" value="OAT_like"/>
    <property type="match status" value="1"/>
</dbReference>
<dbReference type="InterPro" id="IPR015421">
    <property type="entry name" value="PyrdxlP-dep_Trfase_major"/>
</dbReference>
<dbReference type="PANTHER" id="PTHR11986:SF58">
    <property type="entry name" value="LEUCINE_METHIONINE RACEMASE"/>
    <property type="match status" value="1"/>
</dbReference>
<dbReference type="InterPro" id="IPR004632">
    <property type="entry name" value="4NH2But_aminotransferase_bac"/>
</dbReference>
<evidence type="ECO:0000256" key="1">
    <source>
        <dbReference type="ARBA" id="ARBA00001750"/>
    </source>
</evidence>
<comment type="cofactor">
    <cofactor evidence="2">
        <name>pyridoxal 5'-phosphate</name>
        <dbReference type="ChEBI" id="CHEBI:597326"/>
    </cofactor>
</comment>
<evidence type="ECO:0000256" key="6">
    <source>
        <dbReference type="ARBA" id="ARBA00012912"/>
    </source>
</evidence>
<dbReference type="AlphaFoldDB" id="A0A1W1WLZ7"/>